<evidence type="ECO:0000313" key="2">
    <source>
        <dbReference type="Proteomes" id="UP000270034"/>
    </source>
</evidence>
<evidence type="ECO:0000313" key="1">
    <source>
        <dbReference type="EMBL" id="BBC81544.1"/>
    </source>
</evidence>
<gene>
    <name evidence="1" type="ORF">AcetOrient_orf04821</name>
</gene>
<dbReference type="EMBL" id="AP018515">
    <property type="protein sequence ID" value="BBC81544.1"/>
    <property type="molecule type" value="Genomic_DNA"/>
</dbReference>
<dbReference type="AlphaFoldDB" id="A0A2Z5ZLB6"/>
<dbReference type="Proteomes" id="UP000270034">
    <property type="component" value="Chromosome"/>
</dbReference>
<protein>
    <submittedName>
        <fullName evidence="1">Uncharacterized protein</fullName>
    </submittedName>
</protein>
<proteinExistence type="predicted"/>
<organism evidence="1 2">
    <name type="scientific">Acetobacter orientalis</name>
    <dbReference type="NCBI Taxonomy" id="146474"/>
    <lineage>
        <taxon>Bacteria</taxon>
        <taxon>Pseudomonadati</taxon>
        <taxon>Pseudomonadota</taxon>
        <taxon>Alphaproteobacteria</taxon>
        <taxon>Acetobacterales</taxon>
        <taxon>Acetobacteraceae</taxon>
        <taxon>Acetobacter</taxon>
    </lineage>
</organism>
<reference evidence="1 2" key="1">
    <citation type="submission" date="2018-02" db="EMBL/GenBank/DDBJ databases">
        <title>Acetobacter orientalis genome.</title>
        <authorList>
            <person name="Nakashima N."/>
            <person name="Tamura T."/>
        </authorList>
    </citation>
    <scope>NUCLEOTIDE SEQUENCE [LARGE SCALE GENOMIC DNA]</scope>
    <source>
        <strain evidence="1 2">FAN1</strain>
    </source>
</reference>
<accession>A0A2Z5ZLB6</accession>
<sequence>MLLRAMLGICPSVGLQKNDIISLMHKYNSWIGVFKII</sequence>
<dbReference type="KEGG" id="aot:AcetOri_orf04821"/>
<name>A0A2Z5ZLB6_9PROT</name>